<feature type="region of interest" description="Disordered" evidence="1">
    <location>
        <begin position="50"/>
        <end position="76"/>
    </location>
</feature>
<evidence type="ECO:0000256" key="1">
    <source>
        <dbReference type="SAM" id="MobiDB-lite"/>
    </source>
</evidence>
<dbReference type="EMBL" id="OA573697">
    <property type="protein sequence ID" value="CAD7204992.1"/>
    <property type="molecule type" value="Genomic_DNA"/>
</dbReference>
<evidence type="ECO:0000313" key="2">
    <source>
        <dbReference type="EMBL" id="CAD7204992.1"/>
    </source>
</evidence>
<gene>
    <name evidence="2" type="ORF">TDIB3V08_LOCUS11147</name>
</gene>
<protein>
    <submittedName>
        <fullName evidence="2">Uncharacterized protein</fullName>
    </submittedName>
</protein>
<organism evidence="2">
    <name type="scientific">Timema douglasi</name>
    <name type="common">Walking stick</name>
    <dbReference type="NCBI Taxonomy" id="61478"/>
    <lineage>
        <taxon>Eukaryota</taxon>
        <taxon>Metazoa</taxon>
        <taxon>Ecdysozoa</taxon>
        <taxon>Arthropoda</taxon>
        <taxon>Hexapoda</taxon>
        <taxon>Insecta</taxon>
        <taxon>Pterygota</taxon>
        <taxon>Neoptera</taxon>
        <taxon>Polyneoptera</taxon>
        <taxon>Phasmatodea</taxon>
        <taxon>Timematodea</taxon>
        <taxon>Timematoidea</taxon>
        <taxon>Timematidae</taxon>
        <taxon>Timema</taxon>
    </lineage>
</organism>
<sequence length="135" mass="15333">MGRGIKENKTVNENVDAELNKSTPRKWQRTSTEKAFEICCMDFPPDSPVFKTPNLQGRKYKSDSKTERNAHILTTHTPVECDGPQLAGTKRKEDYYLAPHLDHLLSVMKSCWRPGNVPPSRFGDTEQTRAISKVT</sequence>
<name>A0A7R8VXN7_TIMDO</name>
<reference evidence="2" key="1">
    <citation type="submission" date="2020-11" db="EMBL/GenBank/DDBJ databases">
        <authorList>
            <person name="Tran Van P."/>
        </authorList>
    </citation>
    <scope>NUCLEOTIDE SEQUENCE</scope>
</reference>
<feature type="region of interest" description="Disordered" evidence="1">
    <location>
        <begin position="1"/>
        <end position="28"/>
    </location>
</feature>
<accession>A0A7R8VXN7</accession>
<feature type="compositionally biased region" description="Basic and acidic residues" evidence="1">
    <location>
        <begin position="60"/>
        <end position="70"/>
    </location>
</feature>
<dbReference type="AlphaFoldDB" id="A0A7R8VXN7"/>
<feature type="compositionally biased region" description="Basic and acidic residues" evidence="1">
    <location>
        <begin position="1"/>
        <end position="10"/>
    </location>
</feature>
<proteinExistence type="predicted"/>